<dbReference type="PROSITE" id="PS01010">
    <property type="entry name" value="CRISP_2"/>
    <property type="match status" value="1"/>
</dbReference>
<dbReference type="PANTHER" id="PTHR10334">
    <property type="entry name" value="CYSTEINE-RICH SECRETORY PROTEIN-RELATED"/>
    <property type="match status" value="1"/>
</dbReference>
<evidence type="ECO:0000313" key="8">
    <source>
        <dbReference type="Proteomes" id="UP001189624"/>
    </source>
</evidence>
<dbReference type="PRINTS" id="PR00837">
    <property type="entry name" value="V5TPXLIKE"/>
</dbReference>
<dbReference type="InterPro" id="IPR018244">
    <property type="entry name" value="Allrgn_V5/Tpx1_CS"/>
</dbReference>
<dbReference type="CDD" id="cd05381">
    <property type="entry name" value="CAP_PR-1"/>
    <property type="match status" value="1"/>
</dbReference>
<dbReference type="Gene3D" id="3.40.33.10">
    <property type="entry name" value="CAP"/>
    <property type="match status" value="1"/>
</dbReference>
<evidence type="ECO:0000256" key="1">
    <source>
        <dbReference type="ARBA" id="ARBA00009923"/>
    </source>
</evidence>
<keyword evidence="3" id="KW-0611">Plant defense</keyword>
<dbReference type="GO" id="GO:0005576">
    <property type="term" value="C:extracellular region"/>
    <property type="evidence" value="ECO:0007669"/>
    <property type="project" value="InterPro"/>
</dbReference>
<feature type="domain" description="SCP" evidence="6">
    <location>
        <begin position="24"/>
        <end position="154"/>
    </location>
</feature>
<evidence type="ECO:0000256" key="4">
    <source>
        <dbReference type="ARBA" id="ARBA00023157"/>
    </source>
</evidence>
<keyword evidence="4" id="KW-1015">Disulfide bond</keyword>
<dbReference type="Proteomes" id="UP001189624">
    <property type="component" value="Chromosome 3"/>
</dbReference>
<proteinExistence type="inferred from homology"/>
<dbReference type="EMBL" id="OY731400">
    <property type="protein sequence ID" value="CAJ1936226.1"/>
    <property type="molecule type" value="Genomic_DNA"/>
</dbReference>
<keyword evidence="2 5" id="KW-0732">Signal</keyword>
<comment type="similarity">
    <text evidence="1">Belongs to the CRISP family.</text>
</comment>
<keyword evidence="8" id="KW-1185">Reference proteome</keyword>
<dbReference type="SUPFAM" id="SSF55797">
    <property type="entry name" value="PR-1-like"/>
    <property type="match status" value="1"/>
</dbReference>
<protein>
    <recommendedName>
        <fullName evidence="6">SCP domain-containing protein</fullName>
    </recommendedName>
</protein>
<dbReference type="Pfam" id="PF00188">
    <property type="entry name" value="CAP"/>
    <property type="match status" value="1"/>
</dbReference>
<gene>
    <name evidence="7" type="ORF">AYBTSS11_LOCUS7372</name>
</gene>
<feature type="signal peptide" evidence="5">
    <location>
        <begin position="1"/>
        <end position="24"/>
    </location>
</feature>
<dbReference type="FunFam" id="3.40.33.10:FF:000006">
    <property type="entry name" value="Putative pathogenesis-related protein 1"/>
    <property type="match status" value="1"/>
</dbReference>
<dbReference type="InterPro" id="IPR001283">
    <property type="entry name" value="CRISP-related"/>
</dbReference>
<dbReference type="GO" id="GO:0098542">
    <property type="term" value="P:defense response to other organism"/>
    <property type="evidence" value="ECO:0007669"/>
    <property type="project" value="UniProtKB-ARBA"/>
</dbReference>
<dbReference type="SMART" id="SM00198">
    <property type="entry name" value="SCP"/>
    <property type="match status" value="1"/>
</dbReference>
<sequence>MKSSSLAFILTIVSTCSIFLAARSSPEDFLEVHNEARAAVGVKPLKWNETLVAYAQKYADSKKQTCEMEHSMGPYGENLAEGYEELKGSDAAKMWLSEKSFYDPETKQCVKDECLHYTQMVWNTTESIGCARTKCDNGWMFVICSYYPPGNYVGSAPY</sequence>
<name>A0AA86SCC4_9FABA</name>
<evidence type="ECO:0000256" key="3">
    <source>
        <dbReference type="ARBA" id="ARBA00022821"/>
    </source>
</evidence>
<dbReference type="AlphaFoldDB" id="A0AA86SCC4"/>
<evidence type="ECO:0000313" key="7">
    <source>
        <dbReference type="EMBL" id="CAJ1936226.1"/>
    </source>
</evidence>
<reference evidence="7" key="1">
    <citation type="submission" date="2023-10" db="EMBL/GenBank/DDBJ databases">
        <authorList>
            <person name="Domelevo Entfellner J.-B."/>
        </authorList>
    </citation>
    <scope>NUCLEOTIDE SEQUENCE</scope>
</reference>
<evidence type="ECO:0000256" key="2">
    <source>
        <dbReference type="ARBA" id="ARBA00022729"/>
    </source>
</evidence>
<evidence type="ECO:0000256" key="5">
    <source>
        <dbReference type="SAM" id="SignalP"/>
    </source>
</evidence>
<feature type="chain" id="PRO_5041711489" description="SCP domain-containing protein" evidence="5">
    <location>
        <begin position="25"/>
        <end position="158"/>
    </location>
</feature>
<dbReference type="InterPro" id="IPR035940">
    <property type="entry name" value="CAP_sf"/>
</dbReference>
<evidence type="ECO:0000259" key="6">
    <source>
        <dbReference type="SMART" id="SM00198"/>
    </source>
</evidence>
<dbReference type="Gramene" id="rna-AYBTSS11_LOCUS7372">
    <property type="protein sequence ID" value="CAJ1936226.1"/>
    <property type="gene ID" value="gene-AYBTSS11_LOCUS7372"/>
</dbReference>
<organism evidence="7 8">
    <name type="scientific">Sphenostylis stenocarpa</name>
    <dbReference type="NCBI Taxonomy" id="92480"/>
    <lineage>
        <taxon>Eukaryota</taxon>
        <taxon>Viridiplantae</taxon>
        <taxon>Streptophyta</taxon>
        <taxon>Embryophyta</taxon>
        <taxon>Tracheophyta</taxon>
        <taxon>Spermatophyta</taxon>
        <taxon>Magnoliopsida</taxon>
        <taxon>eudicotyledons</taxon>
        <taxon>Gunneridae</taxon>
        <taxon>Pentapetalae</taxon>
        <taxon>rosids</taxon>
        <taxon>fabids</taxon>
        <taxon>Fabales</taxon>
        <taxon>Fabaceae</taxon>
        <taxon>Papilionoideae</taxon>
        <taxon>50 kb inversion clade</taxon>
        <taxon>NPAAA clade</taxon>
        <taxon>indigoferoid/millettioid clade</taxon>
        <taxon>Phaseoleae</taxon>
        <taxon>Sphenostylis</taxon>
    </lineage>
</organism>
<accession>A0AA86SCC4</accession>
<dbReference type="InterPro" id="IPR014044">
    <property type="entry name" value="CAP_dom"/>
</dbReference>